<dbReference type="Gene3D" id="2.40.33.40">
    <property type="entry name" value="Phosphotransferase system, glucitol/sorbitol-specific IIA component"/>
    <property type="match status" value="1"/>
</dbReference>
<dbReference type="AlphaFoldDB" id="A0AAE9XF70"/>
<dbReference type="PANTHER" id="PTHR40398">
    <property type="entry name" value="PTS SYSTEM GLUCITOL/SORBITOL-SPECIFIC EIIA COMPONENT"/>
    <property type="match status" value="1"/>
</dbReference>
<dbReference type="PROSITE" id="PS51097">
    <property type="entry name" value="PTS_EIIA_TYPE_5"/>
    <property type="match status" value="1"/>
</dbReference>
<dbReference type="Proteomes" id="UP001179600">
    <property type="component" value="Chromosome"/>
</dbReference>
<gene>
    <name evidence="2" type="ORF">PML95_02875</name>
</gene>
<comment type="caution">
    <text evidence="1">Lacks conserved residue(s) required for the propagation of feature annotation.</text>
</comment>
<evidence type="ECO:0000313" key="3">
    <source>
        <dbReference type="Proteomes" id="UP001179600"/>
    </source>
</evidence>
<dbReference type="GO" id="GO:0008982">
    <property type="term" value="F:protein-N(PI)-phosphohistidine-sugar phosphotransferase activity"/>
    <property type="evidence" value="ECO:0007669"/>
    <property type="project" value="InterPro"/>
</dbReference>
<dbReference type="EMBL" id="CP116507">
    <property type="protein sequence ID" value="WCG23199.1"/>
    <property type="molecule type" value="Genomic_DNA"/>
</dbReference>
<dbReference type="GO" id="GO:0016301">
    <property type="term" value="F:kinase activity"/>
    <property type="evidence" value="ECO:0007669"/>
    <property type="project" value="TreeGrafter"/>
</dbReference>
<sequence>MELLTTTIKSIGSQAHMFEEENMLILFGDNAPGDLKDFCYIIDVKALASEIETGMTLSIDNQAYTITAVGDVVTKNLSDLGHITIKFDGKTAADLPGTLHVQGAAFPVIEAGATLTIS</sequence>
<evidence type="ECO:0000313" key="2">
    <source>
        <dbReference type="EMBL" id="WCG23199.1"/>
    </source>
</evidence>
<dbReference type="SUPFAM" id="SSF141530">
    <property type="entry name" value="PTSIIA/GutA-like"/>
    <property type="match status" value="1"/>
</dbReference>
<dbReference type="InterPro" id="IPR004716">
    <property type="entry name" value="PTS_IIA_glucitol/sorbitol-sp"/>
</dbReference>
<proteinExistence type="predicted"/>
<evidence type="ECO:0000256" key="1">
    <source>
        <dbReference type="PROSITE-ProRule" id="PRU00420"/>
    </source>
</evidence>
<accession>A0AAE9XF70</accession>
<dbReference type="PANTHER" id="PTHR40398:SF1">
    <property type="entry name" value="PTS SYSTEM GLUCITOL_SORBITOL-SPECIFIC EIIA COMPONENT"/>
    <property type="match status" value="1"/>
</dbReference>
<dbReference type="GO" id="GO:0005737">
    <property type="term" value="C:cytoplasm"/>
    <property type="evidence" value="ECO:0007669"/>
    <property type="project" value="InterPro"/>
</dbReference>
<organism evidence="2 3">
    <name type="scientific">Vagococcus lutrae</name>
    <dbReference type="NCBI Taxonomy" id="81947"/>
    <lineage>
        <taxon>Bacteria</taxon>
        <taxon>Bacillati</taxon>
        <taxon>Bacillota</taxon>
        <taxon>Bacilli</taxon>
        <taxon>Lactobacillales</taxon>
        <taxon>Enterococcaceae</taxon>
        <taxon>Vagococcus</taxon>
    </lineage>
</organism>
<protein>
    <submittedName>
        <fullName evidence="2">PTS glucitol/sorbitol transporter subunit IIA</fullName>
    </submittedName>
</protein>
<dbReference type="RefSeq" id="WP_272163550.1">
    <property type="nucleotide sequence ID" value="NZ_CP116507.1"/>
</dbReference>
<reference evidence="2" key="1">
    <citation type="submission" date="2023-01" db="EMBL/GenBank/DDBJ databases">
        <title>Oxazolidinone resistance genes in florfenicol resistant enterococci from beef cattle and veal calves at slaughter.</title>
        <authorList>
            <person name="Biggel M."/>
        </authorList>
    </citation>
    <scope>NUCLEOTIDE SEQUENCE</scope>
    <source>
        <strain evidence="2">K204-1</strain>
    </source>
</reference>
<dbReference type="Pfam" id="PF03829">
    <property type="entry name" value="PTSIIA_gutA"/>
    <property type="match status" value="1"/>
</dbReference>
<dbReference type="InterPro" id="IPR036665">
    <property type="entry name" value="PTS_IIA_glucitol/sorbitol_sf"/>
</dbReference>
<name>A0AAE9XF70_9ENTE</name>
<dbReference type="GO" id="GO:0009401">
    <property type="term" value="P:phosphoenolpyruvate-dependent sugar phosphotransferase system"/>
    <property type="evidence" value="ECO:0007669"/>
    <property type="project" value="InterPro"/>
</dbReference>